<keyword evidence="5" id="KW-0862">Zinc</keyword>
<feature type="region of interest" description="Disordered" evidence="6">
    <location>
        <begin position="215"/>
        <end position="239"/>
    </location>
</feature>
<dbReference type="InterPro" id="IPR002579">
    <property type="entry name" value="Met_Sox_Rdtase_MsrB_dom"/>
</dbReference>
<dbReference type="EC" id="1.8.4.12" evidence="2 5"/>
<comment type="cofactor">
    <cofactor evidence="5">
        <name>Zn(2+)</name>
        <dbReference type="ChEBI" id="CHEBI:29105"/>
    </cofactor>
    <text evidence="5">Binds 1 zinc ion per subunit.</text>
</comment>
<sequence length="239" mass="26132">MDQDPKPSTSRGFALGQSTDTDASNEPGRSTFTGAEFSSSTEGGRSNSSDLGSSSSSSPSKQAPGDLKKYKVDKQYLRSRLSAVAYEVTQEKGTELPFSGDLVHTDSAGVYYCLICDAELFSSKTKYDASCGWPSFYDAIDQSRVILTPDHTASRTRTEVSCARCDAHLGHFFQKETTPTGNRYCINSCALVFRKSDDCVQPDCGARDIIPPNFVPPHLRERAESREPSLPESYTTSEE</sequence>
<dbReference type="NCBIfam" id="TIGR00357">
    <property type="entry name" value="peptide-methionine (R)-S-oxide reductase MsrB"/>
    <property type="match status" value="1"/>
</dbReference>
<organism evidence="8 9">
    <name type="scientific">Tetranychus urticae</name>
    <name type="common">Two-spotted spider mite</name>
    <dbReference type="NCBI Taxonomy" id="32264"/>
    <lineage>
        <taxon>Eukaryota</taxon>
        <taxon>Metazoa</taxon>
        <taxon>Ecdysozoa</taxon>
        <taxon>Arthropoda</taxon>
        <taxon>Chelicerata</taxon>
        <taxon>Arachnida</taxon>
        <taxon>Acari</taxon>
        <taxon>Acariformes</taxon>
        <taxon>Trombidiformes</taxon>
        <taxon>Prostigmata</taxon>
        <taxon>Eleutherengona</taxon>
        <taxon>Raphignathae</taxon>
        <taxon>Tetranychoidea</taxon>
        <taxon>Tetranychidae</taxon>
        <taxon>Tetranychus</taxon>
    </lineage>
</organism>
<dbReference type="PROSITE" id="PS51790">
    <property type="entry name" value="MSRB"/>
    <property type="match status" value="1"/>
</dbReference>
<evidence type="ECO:0000256" key="3">
    <source>
        <dbReference type="ARBA" id="ARBA00023002"/>
    </source>
</evidence>
<feature type="compositionally biased region" description="Low complexity" evidence="6">
    <location>
        <begin position="38"/>
        <end position="60"/>
    </location>
</feature>
<evidence type="ECO:0000256" key="1">
    <source>
        <dbReference type="ARBA" id="ARBA00007174"/>
    </source>
</evidence>
<reference evidence="8" key="2">
    <citation type="submission" date="2015-06" db="UniProtKB">
        <authorList>
            <consortium name="EnsemblMetazoa"/>
        </authorList>
    </citation>
    <scope>IDENTIFICATION</scope>
</reference>
<dbReference type="AlphaFoldDB" id="T1K6A2"/>
<dbReference type="OrthoDB" id="44061at2759"/>
<accession>T1K6A2</accession>
<feature type="region of interest" description="Disordered" evidence="6">
    <location>
        <begin position="1"/>
        <end position="69"/>
    </location>
</feature>
<dbReference type="eggNOG" id="KOG0856">
    <property type="taxonomic scope" value="Eukaryota"/>
</dbReference>
<comment type="similarity">
    <text evidence="1 5">Belongs to the MsrB Met sulfoxide reductase family.</text>
</comment>
<comment type="function">
    <text evidence="5">Methionine-sulfoxide reductase that specifically reduces methionine (R)-sulfoxide back to methionine. While in many cases methionine oxidation is the result of random oxidation following oxidative stress, methionine oxidation is also a post-translational modification that takes place on specific residues.</text>
</comment>
<dbReference type="HOGENOM" id="CLU_1162444_0_0_1"/>
<evidence type="ECO:0000259" key="7">
    <source>
        <dbReference type="PROSITE" id="PS51790"/>
    </source>
</evidence>
<feature type="compositionally biased region" description="Basic and acidic residues" evidence="6">
    <location>
        <begin position="218"/>
        <end position="229"/>
    </location>
</feature>
<evidence type="ECO:0000313" key="8">
    <source>
        <dbReference type="EnsemblMetazoa" id="tetur05g09160.1"/>
    </source>
</evidence>
<evidence type="ECO:0000256" key="5">
    <source>
        <dbReference type="RuleBase" id="RU365044"/>
    </source>
</evidence>
<dbReference type="Gene3D" id="2.170.150.20">
    <property type="entry name" value="Peptide methionine sulfoxide reductase"/>
    <property type="match status" value="1"/>
</dbReference>
<dbReference type="Pfam" id="PF01641">
    <property type="entry name" value="SelR"/>
    <property type="match status" value="1"/>
</dbReference>
<dbReference type="KEGG" id="tut:107360405"/>
<dbReference type="GO" id="GO:0006979">
    <property type="term" value="P:response to oxidative stress"/>
    <property type="evidence" value="ECO:0007669"/>
    <property type="project" value="InterPro"/>
</dbReference>
<dbReference type="SUPFAM" id="SSF51316">
    <property type="entry name" value="Mss4-like"/>
    <property type="match status" value="1"/>
</dbReference>
<protein>
    <recommendedName>
        <fullName evidence="2 5">Peptide-methionine (R)-S-oxide reductase</fullName>
        <ecNumber evidence="2 5">1.8.4.12</ecNumber>
    </recommendedName>
</protein>
<dbReference type="GO" id="GO:0005737">
    <property type="term" value="C:cytoplasm"/>
    <property type="evidence" value="ECO:0007669"/>
    <property type="project" value="TreeGrafter"/>
</dbReference>
<dbReference type="Proteomes" id="UP000015104">
    <property type="component" value="Unassembled WGS sequence"/>
</dbReference>
<keyword evidence="5" id="KW-0479">Metal-binding</keyword>
<proteinExistence type="inferred from homology"/>
<gene>
    <name evidence="8" type="primary">107360405</name>
</gene>
<dbReference type="InterPro" id="IPR028427">
    <property type="entry name" value="Met_Sox_Rdtase_MsrB"/>
</dbReference>
<reference evidence="9" key="1">
    <citation type="submission" date="2011-08" db="EMBL/GenBank/DDBJ databases">
        <authorList>
            <person name="Rombauts S."/>
        </authorList>
    </citation>
    <scope>NUCLEOTIDE SEQUENCE</scope>
    <source>
        <strain evidence="9">London</strain>
    </source>
</reference>
<dbReference type="PANTHER" id="PTHR10173">
    <property type="entry name" value="METHIONINE SULFOXIDE REDUCTASE"/>
    <property type="match status" value="1"/>
</dbReference>
<dbReference type="InterPro" id="IPR011057">
    <property type="entry name" value="Mss4-like_sf"/>
</dbReference>
<feature type="domain" description="MsrB" evidence="7">
    <location>
        <begin position="74"/>
        <end position="196"/>
    </location>
</feature>
<dbReference type="EMBL" id="CAEY01001593">
    <property type="status" value="NOT_ANNOTATED_CDS"/>
    <property type="molecule type" value="Genomic_DNA"/>
</dbReference>
<keyword evidence="3 5" id="KW-0560">Oxidoreductase</keyword>
<comment type="catalytic activity">
    <reaction evidence="4 5">
        <text>L-methionyl-[protein] + [thioredoxin]-disulfide + H2O = L-methionyl-(R)-S-oxide-[protein] + [thioredoxin]-dithiol</text>
        <dbReference type="Rhea" id="RHEA:24164"/>
        <dbReference type="Rhea" id="RHEA-COMP:10698"/>
        <dbReference type="Rhea" id="RHEA-COMP:10700"/>
        <dbReference type="Rhea" id="RHEA-COMP:12313"/>
        <dbReference type="Rhea" id="RHEA-COMP:12314"/>
        <dbReference type="ChEBI" id="CHEBI:15377"/>
        <dbReference type="ChEBI" id="CHEBI:16044"/>
        <dbReference type="ChEBI" id="CHEBI:29950"/>
        <dbReference type="ChEBI" id="CHEBI:45764"/>
        <dbReference type="ChEBI" id="CHEBI:50058"/>
        <dbReference type="EC" id="1.8.4.12"/>
    </reaction>
</comment>
<evidence type="ECO:0000256" key="2">
    <source>
        <dbReference type="ARBA" id="ARBA00012499"/>
    </source>
</evidence>
<dbReference type="PANTHER" id="PTHR10173:SF52">
    <property type="entry name" value="METHIONINE-R-SULFOXIDE REDUCTASE B1"/>
    <property type="match status" value="1"/>
</dbReference>
<dbReference type="GO" id="GO:0046872">
    <property type="term" value="F:metal ion binding"/>
    <property type="evidence" value="ECO:0007669"/>
    <property type="project" value="UniProtKB-KW"/>
</dbReference>
<name>T1K6A2_TETUR</name>
<dbReference type="GO" id="GO:0033743">
    <property type="term" value="F:peptide-methionine (R)-S-oxide reductase activity"/>
    <property type="evidence" value="ECO:0007669"/>
    <property type="project" value="UniProtKB-EC"/>
</dbReference>
<dbReference type="EnsemblMetazoa" id="tetur05g09160.1">
    <property type="protein sequence ID" value="tetur05g09160.1"/>
    <property type="gene ID" value="tetur05g09160"/>
</dbReference>
<evidence type="ECO:0000313" key="9">
    <source>
        <dbReference type="Proteomes" id="UP000015104"/>
    </source>
</evidence>
<evidence type="ECO:0000256" key="4">
    <source>
        <dbReference type="ARBA" id="ARBA00048488"/>
    </source>
</evidence>
<evidence type="ECO:0000256" key="6">
    <source>
        <dbReference type="SAM" id="MobiDB-lite"/>
    </source>
</evidence>
<keyword evidence="9" id="KW-1185">Reference proteome</keyword>
<dbReference type="GO" id="GO:0030091">
    <property type="term" value="P:protein repair"/>
    <property type="evidence" value="ECO:0007669"/>
    <property type="project" value="InterPro"/>
</dbReference>
<dbReference type="STRING" id="32264.T1K6A2"/>
<feature type="compositionally biased region" description="Polar residues" evidence="6">
    <location>
        <begin position="1"/>
        <end position="37"/>
    </location>
</feature>